<feature type="chain" id="PRO_5008015559" evidence="1">
    <location>
        <begin position="45"/>
        <end position="383"/>
    </location>
</feature>
<dbReference type="EMBL" id="CYYU01000002">
    <property type="protein sequence ID" value="CUN53402.1"/>
    <property type="molecule type" value="Genomic_DNA"/>
</dbReference>
<proteinExistence type="predicted"/>
<dbReference type="Gene3D" id="2.60.120.260">
    <property type="entry name" value="Galactose-binding domain-like"/>
    <property type="match status" value="1"/>
</dbReference>
<evidence type="ECO:0000313" key="4">
    <source>
        <dbReference type="EMBL" id="CUN53402.1"/>
    </source>
</evidence>
<dbReference type="InterPro" id="IPR036514">
    <property type="entry name" value="SGNH_hydro_sf"/>
</dbReference>
<evidence type="ECO:0000259" key="2">
    <source>
        <dbReference type="Pfam" id="PF13472"/>
    </source>
</evidence>
<evidence type="ECO:0000259" key="3">
    <source>
        <dbReference type="Pfam" id="PF17996"/>
    </source>
</evidence>
<feature type="domain" description="SGNH hydrolase-type esterase" evidence="2">
    <location>
        <begin position="166"/>
        <end position="366"/>
    </location>
</feature>
<dbReference type="eggNOG" id="COG2755">
    <property type="taxonomic scope" value="Bacteria"/>
</dbReference>
<dbReference type="CDD" id="cd01831">
    <property type="entry name" value="Endoglucanase_E_like"/>
    <property type="match status" value="1"/>
</dbReference>
<dbReference type="AlphaFoldDB" id="A0A173XNE2"/>
<dbReference type="STRING" id="187979.ERS852385_00704"/>
<dbReference type="EC" id="3.2.1.4" evidence="4"/>
<dbReference type="InterPro" id="IPR013830">
    <property type="entry name" value="SGNH_hydro"/>
</dbReference>
<gene>
    <name evidence="4" type="primary">celE</name>
    <name evidence="4" type="ORF">ERS852385_00704</name>
</gene>
<dbReference type="Proteomes" id="UP000095546">
    <property type="component" value="Unassembled WGS sequence"/>
</dbReference>
<sequence length="383" mass="41934">MTAHTTQTTRMRITRMRMNGKKTIRQKLLTVSLALACLPGTALAASFPATDPAIHYEGRWQENGGCYEAAQGAVYLETDFTGTRIAADLQDHENRWLVSIDGGPSRKVRAAADGPTVLAEGLTNGRHTLRLERATEGSYGISHFRGLEADSLEAPARQAERLRLEFVGDSITAGFRNDGIKHGHNDAAIEDGSMAFAPQLARLLGADYSIVAKSGEGVVHNWGADWPDRGLHTEERYRWTLYGAHKTPGNTIWQSEKLPVSAVILALGTNDFSDKERRPYHEEYVQAWTSLMRRVHAMNPEAPIICLEPLPAAVSPLAGLWIEEACERAQREGIPAHYIALNADGPLLAPGDFVGDGTHPTKSGSARLARYLAPRLAPFLPHH</sequence>
<name>A0A173XNE2_9FIRM</name>
<dbReference type="PANTHER" id="PTHR37834">
    <property type="entry name" value="GDSL-LIKE LIPASE/ACYLHYDROLASE DOMAIN PROTEIN (AFU_ORTHOLOGUE AFUA_2G00620)"/>
    <property type="match status" value="1"/>
</dbReference>
<organism evidence="4 5">
    <name type="scientific">Mitsuokella jalaludinii</name>
    <dbReference type="NCBI Taxonomy" id="187979"/>
    <lineage>
        <taxon>Bacteria</taxon>
        <taxon>Bacillati</taxon>
        <taxon>Bacillota</taxon>
        <taxon>Negativicutes</taxon>
        <taxon>Selenomonadales</taxon>
        <taxon>Selenomonadaceae</taxon>
        <taxon>Mitsuokella</taxon>
    </lineage>
</organism>
<feature type="signal peptide" evidence="1">
    <location>
        <begin position="1"/>
        <end position="44"/>
    </location>
</feature>
<keyword evidence="5" id="KW-1185">Reference proteome</keyword>
<dbReference type="PANTHER" id="PTHR37834:SF2">
    <property type="entry name" value="ESTERASE, SGNH HYDROLASE-TYPE"/>
    <property type="match status" value="1"/>
</dbReference>
<evidence type="ECO:0000313" key="5">
    <source>
        <dbReference type="Proteomes" id="UP000095546"/>
    </source>
</evidence>
<dbReference type="Pfam" id="PF17996">
    <property type="entry name" value="CE2_N"/>
    <property type="match status" value="1"/>
</dbReference>
<reference evidence="4 5" key="1">
    <citation type="submission" date="2015-09" db="EMBL/GenBank/DDBJ databases">
        <authorList>
            <consortium name="Pathogen Informatics"/>
        </authorList>
    </citation>
    <scope>NUCLEOTIDE SEQUENCE [LARGE SCALE GENOMIC DNA]</scope>
    <source>
        <strain evidence="4 5">2789STDY5608828</strain>
    </source>
</reference>
<dbReference type="InterPro" id="IPR040794">
    <property type="entry name" value="CE2_N"/>
</dbReference>
<dbReference type="InterPro" id="IPR052762">
    <property type="entry name" value="PCW_deacetylase/CE"/>
</dbReference>
<dbReference type="Gene3D" id="3.40.50.1110">
    <property type="entry name" value="SGNH hydrolase"/>
    <property type="match status" value="1"/>
</dbReference>
<dbReference type="Pfam" id="PF13472">
    <property type="entry name" value="Lipase_GDSL_2"/>
    <property type="match status" value="1"/>
</dbReference>
<dbReference type="GO" id="GO:0008810">
    <property type="term" value="F:cellulase activity"/>
    <property type="evidence" value="ECO:0007669"/>
    <property type="project" value="UniProtKB-EC"/>
</dbReference>
<dbReference type="SUPFAM" id="SSF52266">
    <property type="entry name" value="SGNH hydrolase"/>
    <property type="match status" value="1"/>
</dbReference>
<keyword evidence="4" id="KW-0378">Hydrolase</keyword>
<keyword evidence="1" id="KW-0732">Signal</keyword>
<accession>A0A173XNE2</accession>
<evidence type="ECO:0000256" key="1">
    <source>
        <dbReference type="SAM" id="SignalP"/>
    </source>
</evidence>
<protein>
    <submittedName>
        <fullName evidence="4">Endoglucanase E</fullName>
        <ecNumber evidence="4">3.2.1.4</ecNumber>
    </submittedName>
</protein>
<feature type="domain" description="Carbohydrate esterase 2 N-terminal" evidence="3">
    <location>
        <begin position="56"/>
        <end position="151"/>
    </location>
</feature>
<keyword evidence="4" id="KW-0326">Glycosidase</keyword>
<dbReference type="GO" id="GO:0052689">
    <property type="term" value="F:carboxylic ester hydrolase activity"/>
    <property type="evidence" value="ECO:0007669"/>
    <property type="project" value="InterPro"/>
</dbReference>
<dbReference type="InterPro" id="IPR037461">
    <property type="entry name" value="CtCE2-like_dom"/>
</dbReference>